<organism evidence="2 3">
    <name type="scientific">Fusarium sarcochroum</name>
    <dbReference type="NCBI Taxonomy" id="1208366"/>
    <lineage>
        <taxon>Eukaryota</taxon>
        <taxon>Fungi</taxon>
        <taxon>Dikarya</taxon>
        <taxon>Ascomycota</taxon>
        <taxon>Pezizomycotina</taxon>
        <taxon>Sordariomycetes</taxon>
        <taxon>Hypocreomycetidae</taxon>
        <taxon>Hypocreales</taxon>
        <taxon>Nectriaceae</taxon>
        <taxon>Fusarium</taxon>
        <taxon>Fusarium lateritium species complex</taxon>
    </lineage>
</organism>
<protein>
    <recommendedName>
        <fullName evidence="1">UBA domain-containing protein</fullName>
    </recommendedName>
</protein>
<proteinExistence type="predicted"/>
<dbReference type="PROSITE" id="PS50030">
    <property type="entry name" value="UBA"/>
    <property type="match status" value="1"/>
</dbReference>
<evidence type="ECO:0000313" key="2">
    <source>
        <dbReference type="EMBL" id="KAF4965744.1"/>
    </source>
</evidence>
<sequence>SQVQPAAQAAAQGTDISPQAIESLVSMGATREQAIQALQAADGNPDVAASLIFF</sequence>
<dbReference type="Gene3D" id="1.10.8.10">
    <property type="entry name" value="DNA helicase RuvA subunit, C-terminal domain"/>
    <property type="match status" value="1"/>
</dbReference>
<dbReference type="OrthoDB" id="1047367at2759"/>
<comment type="caution">
    <text evidence="2">The sequence shown here is derived from an EMBL/GenBank/DDBJ whole genome shotgun (WGS) entry which is preliminary data.</text>
</comment>
<feature type="non-terminal residue" evidence="2">
    <location>
        <position position="1"/>
    </location>
</feature>
<accession>A0A8H4TXD3</accession>
<name>A0A8H4TXD3_9HYPO</name>
<gene>
    <name evidence="2" type="ORF">FSARC_6474</name>
</gene>
<dbReference type="InterPro" id="IPR009060">
    <property type="entry name" value="UBA-like_sf"/>
</dbReference>
<dbReference type="InterPro" id="IPR015940">
    <property type="entry name" value="UBA"/>
</dbReference>
<evidence type="ECO:0000259" key="1">
    <source>
        <dbReference type="PROSITE" id="PS50030"/>
    </source>
</evidence>
<dbReference type="Proteomes" id="UP000622797">
    <property type="component" value="Unassembled WGS sequence"/>
</dbReference>
<feature type="domain" description="UBA" evidence="1">
    <location>
        <begin position="15"/>
        <end position="54"/>
    </location>
</feature>
<evidence type="ECO:0000313" key="3">
    <source>
        <dbReference type="Proteomes" id="UP000622797"/>
    </source>
</evidence>
<dbReference type="EMBL" id="JABEXW010000330">
    <property type="protein sequence ID" value="KAF4965744.1"/>
    <property type="molecule type" value="Genomic_DNA"/>
</dbReference>
<dbReference type="SMART" id="SM00165">
    <property type="entry name" value="UBA"/>
    <property type="match status" value="1"/>
</dbReference>
<dbReference type="SUPFAM" id="SSF46934">
    <property type="entry name" value="UBA-like"/>
    <property type="match status" value="1"/>
</dbReference>
<dbReference type="Pfam" id="PF00627">
    <property type="entry name" value="UBA"/>
    <property type="match status" value="1"/>
</dbReference>
<dbReference type="AlphaFoldDB" id="A0A8H4TXD3"/>
<reference evidence="2" key="2">
    <citation type="submission" date="2020-05" db="EMBL/GenBank/DDBJ databases">
        <authorList>
            <person name="Kim H.-S."/>
            <person name="Proctor R.H."/>
            <person name="Brown D.W."/>
        </authorList>
    </citation>
    <scope>NUCLEOTIDE SEQUENCE</scope>
    <source>
        <strain evidence="2">NRRL 20472</strain>
    </source>
</reference>
<reference evidence="2" key="1">
    <citation type="journal article" date="2020" name="BMC Genomics">
        <title>Correction to: Identification and distribution of gene clusters required for synthesis of sphingolipid metabolism inhibitors in diverse species of the filamentous fungus Fusarium.</title>
        <authorList>
            <person name="Kim H.S."/>
            <person name="Lohmar J.M."/>
            <person name="Busman M."/>
            <person name="Brown D.W."/>
            <person name="Naumann T.A."/>
            <person name="Divon H.H."/>
            <person name="Lysoe E."/>
            <person name="Uhlig S."/>
            <person name="Proctor R.H."/>
        </authorList>
    </citation>
    <scope>NUCLEOTIDE SEQUENCE</scope>
    <source>
        <strain evidence="2">NRRL 20472</strain>
    </source>
</reference>
<keyword evidence="3" id="KW-1185">Reference proteome</keyword>